<sequence length="219" mass="24281">MERGSYMVAGDLSQWGGALGRRLIEGGKRGREGRTTNPAVSKSRDSRFGLSGFGLAGCCAAFLSFSSTHSILFLYLKHVRNIRNSFKELGVYYGTPIVRLPKPLKLSGLEILPRQISLARSFLGSRTYKFSLLLHSSHSLSGSLLRTEALIRCRRRTLVSPHPFAAARRPVHPFAVRTPEPDSSCFLCDLSALLCTRYFHSFQLKGIEAYIYLIGPLSA</sequence>
<evidence type="ECO:0000313" key="2">
    <source>
        <dbReference type="EMBL" id="PKU74049.1"/>
    </source>
</evidence>
<accession>A0A2I0WEF8</accession>
<reference evidence="2 3" key="1">
    <citation type="journal article" date="2016" name="Sci. Rep.">
        <title>The Dendrobium catenatum Lindl. genome sequence provides insights into polysaccharide synthase, floral development and adaptive evolution.</title>
        <authorList>
            <person name="Zhang G.Q."/>
            <person name="Xu Q."/>
            <person name="Bian C."/>
            <person name="Tsai W.C."/>
            <person name="Yeh C.M."/>
            <person name="Liu K.W."/>
            <person name="Yoshida K."/>
            <person name="Zhang L.S."/>
            <person name="Chang S.B."/>
            <person name="Chen F."/>
            <person name="Shi Y."/>
            <person name="Su Y.Y."/>
            <person name="Zhang Y.Q."/>
            <person name="Chen L.J."/>
            <person name="Yin Y."/>
            <person name="Lin M."/>
            <person name="Huang H."/>
            <person name="Deng H."/>
            <person name="Wang Z.W."/>
            <person name="Zhu S.L."/>
            <person name="Zhao X."/>
            <person name="Deng C."/>
            <person name="Niu S.C."/>
            <person name="Huang J."/>
            <person name="Wang M."/>
            <person name="Liu G.H."/>
            <person name="Yang H.J."/>
            <person name="Xiao X.J."/>
            <person name="Hsiao Y.Y."/>
            <person name="Wu W.L."/>
            <person name="Chen Y.Y."/>
            <person name="Mitsuda N."/>
            <person name="Ohme-Takagi M."/>
            <person name="Luo Y.B."/>
            <person name="Van de Peer Y."/>
            <person name="Liu Z.J."/>
        </authorList>
    </citation>
    <scope>NUCLEOTIDE SEQUENCE [LARGE SCALE GENOMIC DNA]</scope>
    <source>
        <tissue evidence="2">The whole plant</tissue>
    </source>
</reference>
<protein>
    <submittedName>
        <fullName evidence="2">Uncharacterized protein</fullName>
    </submittedName>
</protein>
<reference evidence="2 3" key="2">
    <citation type="journal article" date="2017" name="Nature">
        <title>The Apostasia genome and the evolution of orchids.</title>
        <authorList>
            <person name="Zhang G.Q."/>
            <person name="Liu K.W."/>
            <person name="Li Z."/>
            <person name="Lohaus R."/>
            <person name="Hsiao Y.Y."/>
            <person name="Niu S.C."/>
            <person name="Wang J.Y."/>
            <person name="Lin Y.C."/>
            <person name="Xu Q."/>
            <person name="Chen L.J."/>
            <person name="Yoshida K."/>
            <person name="Fujiwara S."/>
            <person name="Wang Z.W."/>
            <person name="Zhang Y.Q."/>
            <person name="Mitsuda N."/>
            <person name="Wang M."/>
            <person name="Liu G.H."/>
            <person name="Pecoraro L."/>
            <person name="Huang H.X."/>
            <person name="Xiao X.J."/>
            <person name="Lin M."/>
            <person name="Wu X.Y."/>
            <person name="Wu W.L."/>
            <person name="Chen Y.Y."/>
            <person name="Chang S.B."/>
            <person name="Sakamoto S."/>
            <person name="Ohme-Takagi M."/>
            <person name="Yagi M."/>
            <person name="Zeng S.J."/>
            <person name="Shen C.Y."/>
            <person name="Yeh C.M."/>
            <person name="Luo Y.B."/>
            <person name="Tsai W.C."/>
            <person name="Van de Peer Y."/>
            <person name="Liu Z.J."/>
        </authorList>
    </citation>
    <scope>NUCLEOTIDE SEQUENCE [LARGE SCALE GENOMIC DNA]</scope>
    <source>
        <tissue evidence="2">The whole plant</tissue>
    </source>
</reference>
<evidence type="ECO:0000313" key="3">
    <source>
        <dbReference type="Proteomes" id="UP000233837"/>
    </source>
</evidence>
<feature type="transmembrane region" description="Helical" evidence="1">
    <location>
        <begin position="53"/>
        <end position="76"/>
    </location>
</feature>
<keyword evidence="1" id="KW-0812">Transmembrane</keyword>
<gene>
    <name evidence="2" type="ORF">MA16_Dca011759</name>
</gene>
<keyword evidence="3" id="KW-1185">Reference proteome</keyword>
<keyword evidence="1" id="KW-0472">Membrane</keyword>
<name>A0A2I0WEF8_9ASPA</name>
<dbReference type="EMBL" id="KZ502700">
    <property type="protein sequence ID" value="PKU74049.1"/>
    <property type="molecule type" value="Genomic_DNA"/>
</dbReference>
<dbReference type="Proteomes" id="UP000233837">
    <property type="component" value="Unassembled WGS sequence"/>
</dbReference>
<dbReference type="AlphaFoldDB" id="A0A2I0WEF8"/>
<evidence type="ECO:0000256" key="1">
    <source>
        <dbReference type="SAM" id="Phobius"/>
    </source>
</evidence>
<organism evidence="2 3">
    <name type="scientific">Dendrobium catenatum</name>
    <dbReference type="NCBI Taxonomy" id="906689"/>
    <lineage>
        <taxon>Eukaryota</taxon>
        <taxon>Viridiplantae</taxon>
        <taxon>Streptophyta</taxon>
        <taxon>Embryophyta</taxon>
        <taxon>Tracheophyta</taxon>
        <taxon>Spermatophyta</taxon>
        <taxon>Magnoliopsida</taxon>
        <taxon>Liliopsida</taxon>
        <taxon>Asparagales</taxon>
        <taxon>Orchidaceae</taxon>
        <taxon>Epidendroideae</taxon>
        <taxon>Malaxideae</taxon>
        <taxon>Dendrobiinae</taxon>
        <taxon>Dendrobium</taxon>
    </lineage>
</organism>
<proteinExistence type="predicted"/>
<keyword evidence="1" id="KW-1133">Transmembrane helix</keyword>